<evidence type="ECO:0000313" key="3">
    <source>
        <dbReference type="Proteomes" id="UP000077115"/>
    </source>
</evidence>
<feature type="compositionally biased region" description="Polar residues" evidence="1">
    <location>
        <begin position="1"/>
        <end position="21"/>
    </location>
</feature>
<sequence length="217" mass="25039">MSDPTNEPSPNTSDQSQQQPMNAVDPRVLSKYWKVPVNLVDPSVLDEYSRILMNEIRLSTPEDWKQLLDTLNSGTSNQDQQLIDVAGSSTSNKDQQQPTNELDLNISEQYWQYLIDKPDPNIPKEWKSLIDQINSNTAEKDQQPMDETNPNTSNKSWKRPINKEKSENTGSNQDIQPGTKLWMLDKLKSGIEEAEIIQRKKRQAYNSYVINRFKQKD</sequence>
<evidence type="ECO:0000256" key="1">
    <source>
        <dbReference type="SAM" id="MobiDB-lite"/>
    </source>
</evidence>
<evidence type="ECO:0000313" key="2">
    <source>
        <dbReference type="EMBL" id="OAJ44713.1"/>
    </source>
</evidence>
<feature type="region of interest" description="Disordered" evidence="1">
    <location>
        <begin position="137"/>
        <end position="179"/>
    </location>
</feature>
<accession>A0A177WX85</accession>
<reference evidence="2 3" key="2">
    <citation type="submission" date="2016-05" db="EMBL/GenBank/DDBJ databases">
        <title>Lineage-specific infection strategies underlie the spectrum of fungal disease in amphibians.</title>
        <authorList>
            <person name="Cuomo C.A."/>
            <person name="Farrer R.A."/>
            <person name="James T."/>
            <person name="Longcore J."/>
            <person name="Birren B."/>
        </authorList>
    </citation>
    <scope>NUCLEOTIDE SEQUENCE [LARGE SCALE GENOMIC DNA]</scope>
    <source>
        <strain evidence="2 3">JEL423</strain>
    </source>
</reference>
<feature type="compositionally biased region" description="Polar residues" evidence="1">
    <location>
        <begin position="145"/>
        <end position="155"/>
    </location>
</feature>
<gene>
    <name evidence="2" type="ORF">BDEG_27915</name>
</gene>
<organism evidence="2 3">
    <name type="scientific">Batrachochytrium dendrobatidis (strain JEL423)</name>
    <dbReference type="NCBI Taxonomy" id="403673"/>
    <lineage>
        <taxon>Eukaryota</taxon>
        <taxon>Fungi</taxon>
        <taxon>Fungi incertae sedis</taxon>
        <taxon>Chytridiomycota</taxon>
        <taxon>Chytridiomycota incertae sedis</taxon>
        <taxon>Chytridiomycetes</taxon>
        <taxon>Rhizophydiales</taxon>
        <taxon>Rhizophydiales incertae sedis</taxon>
        <taxon>Batrachochytrium</taxon>
    </lineage>
</organism>
<dbReference type="AlphaFoldDB" id="A0A177WX85"/>
<dbReference type="EMBL" id="DS022313">
    <property type="protein sequence ID" value="OAJ44713.1"/>
    <property type="molecule type" value="Genomic_DNA"/>
</dbReference>
<protein>
    <submittedName>
        <fullName evidence="2">Uncharacterized protein</fullName>
    </submittedName>
</protein>
<name>A0A177WX85_BATDL</name>
<proteinExistence type="predicted"/>
<reference evidence="2 3" key="1">
    <citation type="submission" date="2006-10" db="EMBL/GenBank/DDBJ databases">
        <title>The Genome Sequence of Batrachochytrium dendrobatidis JEL423.</title>
        <authorList>
            <consortium name="The Broad Institute Genome Sequencing Platform"/>
            <person name="Birren B."/>
            <person name="Lander E."/>
            <person name="Galagan J."/>
            <person name="Cuomo C."/>
            <person name="Devon K."/>
            <person name="Jaffe D."/>
            <person name="Butler J."/>
            <person name="Alvarez P."/>
            <person name="Gnerre S."/>
            <person name="Grabherr M."/>
            <person name="Kleber M."/>
            <person name="Mauceli E."/>
            <person name="Brockman W."/>
            <person name="Young S."/>
            <person name="LaButti K."/>
            <person name="Sykes S."/>
            <person name="DeCaprio D."/>
            <person name="Crawford M."/>
            <person name="Koehrsen M."/>
            <person name="Engels R."/>
            <person name="Montgomery P."/>
            <person name="Pearson M."/>
            <person name="Howarth C."/>
            <person name="Larson L."/>
            <person name="White J."/>
            <person name="O'Leary S."/>
            <person name="Kodira C."/>
            <person name="Zeng Q."/>
            <person name="Yandava C."/>
            <person name="Alvarado L."/>
            <person name="Longcore J."/>
            <person name="James T."/>
        </authorList>
    </citation>
    <scope>NUCLEOTIDE SEQUENCE [LARGE SCALE GENOMIC DNA]</scope>
    <source>
        <strain evidence="2 3">JEL423</strain>
    </source>
</reference>
<feature type="region of interest" description="Disordered" evidence="1">
    <location>
        <begin position="1"/>
        <end position="25"/>
    </location>
</feature>
<dbReference type="Proteomes" id="UP000077115">
    <property type="component" value="Unassembled WGS sequence"/>
</dbReference>
<dbReference type="VEuPathDB" id="FungiDB:BDEG_27915"/>